<evidence type="ECO:0000259" key="2">
    <source>
        <dbReference type="Pfam" id="PF01645"/>
    </source>
</evidence>
<feature type="domain" description="Glutamate synthase" evidence="2">
    <location>
        <begin position="104"/>
        <end position="264"/>
    </location>
</feature>
<dbReference type="EMBL" id="BARS01024537">
    <property type="protein sequence ID" value="GAG09055.1"/>
    <property type="molecule type" value="Genomic_DNA"/>
</dbReference>
<dbReference type="InterPro" id="IPR002932">
    <property type="entry name" value="Glu_synthdom"/>
</dbReference>
<comment type="caution">
    <text evidence="3">The sequence shown here is derived from an EMBL/GenBank/DDBJ whole genome shotgun (WGS) entry which is preliminary data.</text>
</comment>
<proteinExistence type="inferred from homology"/>
<gene>
    <name evidence="3" type="ORF">S01H1_38943</name>
</gene>
<dbReference type="PANTHER" id="PTHR43819:SF1">
    <property type="entry name" value="ARCHAEAL-TYPE GLUTAMATE SYNTHASE [NADPH]"/>
    <property type="match status" value="1"/>
</dbReference>
<dbReference type="AlphaFoldDB" id="X0UTK6"/>
<dbReference type="GO" id="GO:0006537">
    <property type="term" value="P:glutamate biosynthetic process"/>
    <property type="evidence" value="ECO:0007669"/>
    <property type="project" value="InterPro"/>
</dbReference>
<dbReference type="PANTHER" id="PTHR43819">
    <property type="entry name" value="ARCHAEAL-TYPE GLUTAMATE SYNTHASE [NADPH]"/>
    <property type="match status" value="1"/>
</dbReference>
<feature type="non-terminal residue" evidence="3">
    <location>
        <position position="268"/>
    </location>
</feature>
<comment type="similarity">
    <text evidence="1">Belongs to the glutamate synthase family.</text>
</comment>
<organism evidence="3">
    <name type="scientific">marine sediment metagenome</name>
    <dbReference type="NCBI Taxonomy" id="412755"/>
    <lineage>
        <taxon>unclassified sequences</taxon>
        <taxon>metagenomes</taxon>
        <taxon>ecological metagenomes</taxon>
    </lineage>
</organism>
<evidence type="ECO:0000313" key="3">
    <source>
        <dbReference type="EMBL" id="GAG09055.1"/>
    </source>
</evidence>
<accession>X0UTK6</accession>
<dbReference type="Pfam" id="PF01645">
    <property type="entry name" value="Glu_synthase"/>
    <property type="match status" value="1"/>
</dbReference>
<sequence>FPVIGHFRYWLESIGPELRQYIVTSNTEERPFSREQRRWVYATSKKVNQYFGFGTELDLERSPSHLVIKHASFPLSDPMPDEAGHDPQFNIRCTKVIGAYRNRSKAFRPDSVVNISGMSFGSLSGPAIEAFNRGARLAGCLHNTGEGGISQHHLHGGDLVWQIGTGYFGCRDQNGRFNLDRFLNVVATHQIKAIEIKLSQGAKPGVGGFLPAAKITHEIAEARGIPLAKDCASPSAHSAFCDIDSMLDFVEQLADMSGLPVGIKSAVG</sequence>
<dbReference type="CDD" id="cd02808">
    <property type="entry name" value="GltS_FMN"/>
    <property type="match status" value="1"/>
</dbReference>
<protein>
    <recommendedName>
        <fullName evidence="2">Glutamate synthase domain-containing protein</fullName>
    </recommendedName>
</protein>
<dbReference type="SUPFAM" id="SSF51395">
    <property type="entry name" value="FMN-linked oxidoreductases"/>
    <property type="match status" value="1"/>
</dbReference>
<evidence type="ECO:0000256" key="1">
    <source>
        <dbReference type="ARBA" id="ARBA00009716"/>
    </source>
</evidence>
<dbReference type="InterPro" id="IPR013785">
    <property type="entry name" value="Aldolase_TIM"/>
</dbReference>
<reference evidence="3" key="1">
    <citation type="journal article" date="2014" name="Front. Microbiol.">
        <title>High frequency of phylogenetically diverse reductive dehalogenase-homologous genes in deep subseafloor sedimentary metagenomes.</title>
        <authorList>
            <person name="Kawai M."/>
            <person name="Futagami T."/>
            <person name="Toyoda A."/>
            <person name="Takaki Y."/>
            <person name="Nishi S."/>
            <person name="Hori S."/>
            <person name="Arai W."/>
            <person name="Tsubouchi T."/>
            <person name="Morono Y."/>
            <person name="Uchiyama I."/>
            <person name="Ito T."/>
            <person name="Fujiyama A."/>
            <person name="Inagaki F."/>
            <person name="Takami H."/>
        </authorList>
    </citation>
    <scope>NUCLEOTIDE SEQUENCE</scope>
    <source>
        <strain evidence="3">Expedition CK06-06</strain>
    </source>
</reference>
<dbReference type="Gene3D" id="3.20.20.70">
    <property type="entry name" value="Aldolase class I"/>
    <property type="match status" value="1"/>
</dbReference>
<feature type="non-terminal residue" evidence="3">
    <location>
        <position position="1"/>
    </location>
</feature>
<dbReference type="GO" id="GO:0015930">
    <property type="term" value="F:glutamate synthase activity"/>
    <property type="evidence" value="ECO:0007669"/>
    <property type="project" value="InterPro"/>
</dbReference>
<name>X0UTK6_9ZZZZ</name>